<proteinExistence type="predicted"/>
<dbReference type="SUPFAM" id="SSF56176">
    <property type="entry name" value="FAD-binding/transporter-associated domain-like"/>
    <property type="match status" value="1"/>
</dbReference>
<dbReference type="InterPro" id="IPR007173">
    <property type="entry name" value="ALO_C"/>
</dbReference>
<organism evidence="4 5">
    <name type="scientific">Teichococcus aestuarii</name>
    <dbReference type="NCBI Taxonomy" id="568898"/>
    <lineage>
        <taxon>Bacteria</taxon>
        <taxon>Pseudomonadati</taxon>
        <taxon>Pseudomonadota</taxon>
        <taxon>Alphaproteobacteria</taxon>
        <taxon>Acetobacterales</taxon>
        <taxon>Roseomonadaceae</taxon>
        <taxon>Roseomonas</taxon>
    </lineage>
</organism>
<dbReference type="GO" id="GO:0016020">
    <property type="term" value="C:membrane"/>
    <property type="evidence" value="ECO:0007669"/>
    <property type="project" value="InterPro"/>
</dbReference>
<sequence>MAWKRMALQGWGRVTRAETLASRPERQREVAPLLLAPEAAPGLIAYGGGRSYGDVALNSGGATLLTQRLNRLLDFVPDTGLLVCEAGVTFQDILRTFLPRGYAAPVSPGTAFVTIGGAIANDVHGKNHDRHGSFGDHLAWIELVLPDGRLVRASREEEAELFAATIGGLGLTGLILRAAFHLQKAPSTHFVVHERRLPDLQSFMAAFAEVRRQATYSVGWIDGVARGGQLGRGILQTAEYATGEVPRARPARERRMPVDLPALALNRHSVRLFNEAYFRRVPAAGRERILPVEQFLYPLDAVLDWNRLYGKRGFYQLQCVLPDAAAERGLPALMERVAEAGAASFLAVLKTLGERGRGYLSFPLPGFTLALDLPARPETPALMAQLEAMILDHGGRVYLAKDACLSPEGFRRMYPELPHLQAVLQRVDPAGRMRSDMARRLQIHGAA</sequence>
<dbReference type="Gene3D" id="3.30.465.10">
    <property type="match status" value="1"/>
</dbReference>
<dbReference type="PANTHER" id="PTHR43762:SF1">
    <property type="entry name" value="D-ARABINONO-1,4-LACTONE OXIDASE"/>
    <property type="match status" value="1"/>
</dbReference>
<protein>
    <submittedName>
        <fullName evidence="4">FAD-linked oxidase</fullName>
    </submittedName>
</protein>
<feature type="domain" description="FAD-binding PCMH-type" evidence="3">
    <location>
        <begin position="12"/>
        <end position="185"/>
    </location>
</feature>
<evidence type="ECO:0000259" key="3">
    <source>
        <dbReference type="PROSITE" id="PS51387"/>
    </source>
</evidence>
<name>A0A2U1V3B7_9PROT</name>
<reference evidence="5" key="1">
    <citation type="submission" date="2017-10" db="EMBL/GenBank/DDBJ databases">
        <authorList>
            <person name="Toshchakov S.V."/>
            <person name="Goeva M.A."/>
        </authorList>
    </citation>
    <scope>NUCLEOTIDE SEQUENCE [LARGE SCALE GENOMIC DNA]</scope>
    <source>
        <strain evidence="5">JR1/69-1-13</strain>
    </source>
</reference>
<evidence type="ECO:0000256" key="1">
    <source>
        <dbReference type="ARBA" id="ARBA00022827"/>
    </source>
</evidence>
<evidence type="ECO:0000313" key="4">
    <source>
        <dbReference type="EMBL" id="PWC28395.1"/>
    </source>
</evidence>
<dbReference type="Pfam" id="PF04030">
    <property type="entry name" value="ALO"/>
    <property type="match status" value="1"/>
</dbReference>
<comment type="caution">
    <text evidence="4">The sequence shown here is derived from an EMBL/GenBank/DDBJ whole genome shotgun (WGS) entry which is preliminary data.</text>
</comment>
<dbReference type="InterPro" id="IPR010031">
    <property type="entry name" value="FAD_lactone_oxidase-like"/>
</dbReference>
<dbReference type="EMBL" id="PDOA01000007">
    <property type="protein sequence ID" value="PWC28395.1"/>
    <property type="molecule type" value="Genomic_DNA"/>
</dbReference>
<dbReference type="GO" id="GO:0071949">
    <property type="term" value="F:FAD binding"/>
    <property type="evidence" value="ECO:0007669"/>
    <property type="project" value="InterPro"/>
</dbReference>
<evidence type="ECO:0000256" key="2">
    <source>
        <dbReference type="ARBA" id="ARBA00023002"/>
    </source>
</evidence>
<dbReference type="InterPro" id="IPR036318">
    <property type="entry name" value="FAD-bd_PCMH-like_sf"/>
</dbReference>
<dbReference type="InterPro" id="IPR016166">
    <property type="entry name" value="FAD-bd_PCMH"/>
</dbReference>
<dbReference type="InterPro" id="IPR006094">
    <property type="entry name" value="Oxid_FAD_bind_N"/>
</dbReference>
<dbReference type="Proteomes" id="UP000245048">
    <property type="component" value="Unassembled WGS sequence"/>
</dbReference>
<keyword evidence="5" id="KW-1185">Reference proteome</keyword>
<dbReference type="AlphaFoldDB" id="A0A2U1V3B7"/>
<dbReference type="GO" id="GO:0003885">
    <property type="term" value="F:D-arabinono-1,4-lactone oxidase activity"/>
    <property type="evidence" value="ECO:0007669"/>
    <property type="project" value="InterPro"/>
</dbReference>
<dbReference type="OrthoDB" id="143770at2"/>
<dbReference type="PANTHER" id="PTHR43762">
    <property type="entry name" value="L-GULONOLACTONE OXIDASE"/>
    <property type="match status" value="1"/>
</dbReference>
<dbReference type="Pfam" id="PF01565">
    <property type="entry name" value="FAD_binding_4"/>
    <property type="match status" value="1"/>
</dbReference>
<dbReference type="InterPro" id="IPR016169">
    <property type="entry name" value="FAD-bd_PCMH_sub2"/>
</dbReference>
<keyword evidence="1" id="KW-0274">FAD</keyword>
<keyword evidence="1" id="KW-0285">Flavoprotein</keyword>
<evidence type="ECO:0000313" key="5">
    <source>
        <dbReference type="Proteomes" id="UP000245048"/>
    </source>
</evidence>
<keyword evidence="2" id="KW-0560">Oxidoreductase</keyword>
<gene>
    <name evidence="4" type="ORF">CR165_11885</name>
</gene>
<dbReference type="PROSITE" id="PS51387">
    <property type="entry name" value="FAD_PCMH"/>
    <property type="match status" value="1"/>
</dbReference>
<accession>A0A2U1V3B7</accession>
<dbReference type="RefSeq" id="WP_109517217.1">
    <property type="nucleotide sequence ID" value="NZ_PDOA01000007.1"/>
</dbReference>